<evidence type="ECO:0000259" key="2">
    <source>
        <dbReference type="Pfam" id="PF02563"/>
    </source>
</evidence>
<dbReference type="Pfam" id="PF10531">
    <property type="entry name" value="SLBB"/>
    <property type="match status" value="1"/>
</dbReference>
<evidence type="ECO:0000313" key="4">
    <source>
        <dbReference type="EMBL" id="MXO60568.1"/>
    </source>
</evidence>
<dbReference type="PROSITE" id="PS51257">
    <property type="entry name" value="PROKAR_LIPOPROTEIN"/>
    <property type="match status" value="1"/>
</dbReference>
<dbReference type="OrthoDB" id="8410640at2"/>
<dbReference type="InterPro" id="IPR049712">
    <property type="entry name" value="Poly_export"/>
</dbReference>
<keyword evidence="1" id="KW-0732">Signal</keyword>
<evidence type="ECO:0000259" key="3">
    <source>
        <dbReference type="Pfam" id="PF10531"/>
    </source>
</evidence>
<name>A0A6I4SYR1_9SPHN</name>
<accession>A0A6I4SYR1</accession>
<evidence type="ECO:0000313" key="5">
    <source>
        <dbReference type="Proteomes" id="UP000433652"/>
    </source>
</evidence>
<proteinExistence type="predicted"/>
<evidence type="ECO:0000256" key="1">
    <source>
        <dbReference type="ARBA" id="ARBA00022729"/>
    </source>
</evidence>
<dbReference type="AlphaFoldDB" id="A0A6I4SYR1"/>
<keyword evidence="5" id="KW-1185">Reference proteome</keyword>
<gene>
    <name evidence="4" type="ORF">GRI89_13565</name>
</gene>
<dbReference type="PANTHER" id="PTHR33619">
    <property type="entry name" value="POLYSACCHARIDE EXPORT PROTEIN GFCE-RELATED"/>
    <property type="match status" value="1"/>
</dbReference>
<protein>
    <submittedName>
        <fullName evidence="4">Polysaccharide export protein</fullName>
    </submittedName>
</protein>
<organism evidence="4 5">
    <name type="scientific">Croceibacterium salegens</name>
    <dbReference type="NCBI Taxonomy" id="1737568"/>
    <lineage>
        <taxon>Bacteria</taxon>
        <taxon>Pseudomonadati</taxon>
        <taxon>Pseudomonadota</taxon>
        <taxon>Alphaproteobacteria</taxon>
        <taxon>Sphingomonadales</taxon>
        <taxon>Erythrobacteraceae</taxon>
        <taxon>Croceibacterium</taxon>
    </lineage>
</organism>
<dbReference type="InterPro" id="IPR019554">
    <property type="entry name" value="Soluble_ligand-bd"/>
</dbReference>
<reference evidence="4 5" key="1">
    <citation type="submission" date="2019-12" db="EMBL/GenBank/DDBJ databases">
        <title>Genomic-based taxomic classification of the family Erythrobacteraceae.</title>
        <authorList>
            <person name="Xu L."/>
        </authorList>
    </citation>
    <scope>NUCLEOTIDE SEQUENCE [LARGE SCALE GENOMIC DNA]</scope>
    <source>
        <strain evidence="4 5">MCCC 1K01500</strain>
    </source>
</reference>
<feature type="domain" description="Polysaccharide export protein N-terminal" evidence="2">
    <location>
        <begin position="48"/>
        <end position="120"/>
    </location>
</feature>
<dbReference type="Pfam" id="PF02563">
    <property type="entry name" value="Poly_export"/>
    <property type="match status" value="1"/>
</dbReference>
<dbReference type="RefSeq" id="WP_159796636.1">
    <property type="nucleotide sequence ID" value="NZ_WTYM01000052.1"/>
</dbReference>
<dbReference type="Gene3D" id="3.30.1950.10">
    <property type="entry name" value="wza like domain"/>
    <property type="match status" value="1"/>
</dbReference>
<dbReference type="Proteomes" id="UP000433652">
    <property type="component" value="Unassembled WGS sequence"/>
</dbReference>
<dbReference type="InterPro" id="IPR003715">
    <property type="entry name" value="Poly_export_N"/>
</dbReference>
<dbReference type="GO" id="GO:0015159">
    <property type="term" value="F:polysaccharide transmembrane transporter activity"/>
    <property type="evidence" value="ECO:0007669"/>
    <property type="project" value="InterPro"/>
</dbReference>
<sequence>MRKLFLFLPFLLAACVSEPSIRDVGKVPLVQDRPLPEPTQADQLTLTRPYLIGPFDKLSIDVFGVEELSRDEVQVDAGGRVSLPLAGNLEAAGLSPGELETAIRQRLRRYVRDPQVTVNLKETISQVVTVDGQVSKPGPYPVIGKMTLIKAVATAGGTSEFAKLDDVVVFRTVGGQRMAGLYNLGAIRAGAYDDPEIFANDIVIVGDSQSRRLFSEVLKAAPLLTTPLLILFNNRN</sequence>
<comment type="caution">
    <text evidence="4">The sequence shown here is derived from an EMBL/GenBank/DDBJ whole genome shotgun (WGS) entry which is preliminary data.</text>
</comment>
<dbReference type="PANTHER" id="PTHR33619:SF3">
    <property type="entry name" value="POLYSACCHARIDE EXPORT PROTEIN GFCE-RELATED"/>
    <property type="match status" value="1"/>
</dbReference>
<feature type="domain" description="Soluble ligand binding" evidence="3">
    <location>
        <begin position="127"/>
        <end position="178"/>
    </location>
</feature>
<dbReference type="EMBL" id="WTYM01000052">
    <property type="protein sequence ID" value="MXO60568.1"/>
    <property type="molecule type" value="Genomic_DNA"/>
</dbReference>